<reference evidence="2" key="1">
    <citation type="submission" date="2017-01" db="EMBL/GenBank/DDBJ databases">
        <authorList>
            <person name="Varghese N."/>
            <person name="Submissions S."/>
        </authorList>
    </citation>
    <scope>NUCLEOTIDE SEQUENCE [LARGE SCALE GENOMIC DNA]</scope>
    <source>
        <strain evidence="2">DSM 29430</strain>
    </source>
</reference>
<dbReference type="Proteomes" id="UP000186684">
    <property type="component" value="Unassembled WGS sequence"/>
</dbReference>
<sequence>MSDLDDVAEDYLRENIDDVWADIAKKKRVVHISARRSDAALIQYIVAYLAAHPDPQLFLRNLQTAISGLGSHPQNAEPTDA</sequence>
<keyword evidence="2" id="KW-1185">Reference proteome</keyword>
<dbReference type="STRING" id="633194.SAMN05421759_10987"/>
<name>A0A1N7NPN3_9RHOB</name>
<protein>
    <submittedName>
        <fullName evidence="1">Uncharacterized protein</fullName>
    </submittedName>
</protein>
<organism evidence="1 2">
    <name type="scientific">Roseivivax lentus</name>
    <dbReference type="NCBI Taxonomy" id="633194"/>
    <lineage>
        <taxon>Bacteria</taxon>
        <taxon>Pseudomonadati</taxon>
        <taxon>Pseudomonadota</taxon>
        <taxon>Alphaproteobacteria</taxon>
        <taxon>Rhodobacterales</taxon>
        <taxon>Roseobacteraceae</taxon>
        <taxon>Roseivivax</taxon>
    </lineage>
</organism>
<accession>A0A1N7NPN3</accession>
<dbReference type="EMBL" id="FTOQ01000009">
    <property type="protein sequence ID" value="SIT00198.1"/>
    <property type="molecule type" value="Genomic_DNA"/>
</dbReference>
<evidence type="ECO:0000313" key="1">
    <source>
        <dbReference type="EMBL" id="SIT00198.1"/>
    </source>
</evidence>
<proteinExistence type="predicted"/>
<evidence type="ECO:0000313" key="2">
    <source>
        <dbReference type="Proteomes" id="UP000186684"/>
    </source>
</evidence>
<gene>
    <name evidence="1" type="ORF">SAMN05421759_10987</name>
</gene>
<dbReference type="AlphaFoldDB" id="A0A1N7NPN3"/>